<keyword evidence="1" id="KW-1133">Transmembrane helix</keyword>
<comment type="caution">
    <text evidence="2">The sequence shown here is derived from an EMBL/GenBank/DDBJ whole genome shotgun (WGS) entry which is preliminary data.</text>
</comment>
<evidence type="ECO:0000313" key="2">
    <source>
        <dbReference type="EMBL" id="MDR8433568.1"/>
    </source>
</evidence>
<feature type="non-terminal residue" evidence="2">
    <location>
        <position position="1"/>
    </location>
</feature>
<accession>A0ABD5DTU0</accession>
<dbReference type="EMBL" id="VMAF01000476">
    <property type="protein sequence ID" value="MDR8433568.1"/>
    <property type="molecule type" value="Genomic_DNA"/>
</dbReference>
<keyword evidence="1" id="KW-0812">Transmembrane</keyword>
<gene>
    <name evidence="2" type="ORF">FPK63_21260</name>
</gene>
<feature type="transmembrane region" description="Helical" evidence="1">
    <location>
        <begin position="84"/>
        <end position="104"/>
    </location>
</feature>
<dbReference type="AlphaFoldDB" id="A0ABD5DTU0"/>
<protein>
    <submittedName>
        <fullName evidence="2">Paraquat-inducible protein A</fullName>
    </submittedName>
</protein>
<name>A0ABD5DTU0_ACIBA</name>
<feature type="non-terminal residue" evidence="2">
    <location>
        <position position="112"/>
    </location>
</feature>
<dbReference type="Pfam" id="PF04403">
    <property type="entry name" value="PqiA"/>
    <property type="match status" value="1"/>
</dbReference>
<evidence type="ECO:0000256" key="1">
    <source>
        <dbReference type="SAM" id="Phobius"/>
    </source>
</evidence>
<sequence>IVFGIANSFPIVKIELQGDISETTLLGAVWVMFHYDRAFVGVLILITTFIVPLTYLLLLGYVLGTVSILKKCPQFLVGALRTLYFMRVWGMVEVFLIGILVTLVKLMGMVLV</sequence>
<proteinExistence type="predicted"/>
<feature type="transmembrane region" description="Helical" evidence="1">
    <location>
        <begin position="38"/>
        <end position="63"/>
    </location>
</feature>
<dbReference type="InterPro" id="IPR007498">
    <property type="entry name" value="PqiA-like"/>
</dbReference>
<reference evidence="2" key="1">
    <citation type="submission" date="2019-07" db="EMBL/GenBank/DDBJ databases">
        <title>Biological characteristics of mucoid Acinetobacter baumannii from a general hospital in China.</title>
        <authorList>
            <person name="Hua X."/>
            <person name="Yu Y."/>
        </authorList>
    </citation>
    <scope>NUCLEOTIDE SEQUENCE</scope>
    <source>
        <strain evidence="2">N8</strain>
    </source>
</reference>
<organism evidence="2">
    <name type="scientific">Acinetobacter baumannii</name>
    <dbReference type="NCBI Taxonomy" id="470"/>
    <lineage>
        <taxon>Bacteria</taxon>
        <taxon>Pseudomonadati</taxon>
        <taxon>Pseudomonadota</taxon>
        <taxon>Gammaproteobacteria</taxon>
        <taxon>Moraxellales</taxon>
        <taxon>Moraxellaceae</taxon>
        <taxon>Acinetobacter</taxon>
        <taxon>Acinetobacter calcoaceticus/baumannii complex</taxon>
    </lineage>
</organism>
<keyword evidence="1" id="KW-0472">Membrane</keyword>